<dbReference type="Gene3D" id="1.10.510.10">
    <property type="entry name" value="Transferase(Phosphotransferase) domain 1"/>
    <property type="match status" value="1"/>
</dbReference>
<dbReference type="PROSITE" id="PS00108">
    <property type="entry name" value="PROTEIN_KINASE_ST"/>
    <property type="match status" value="1"/>
</dbReference>
<organism evidence="7 8">
    <name type="scientific">Archangium gephyra</name>
    <dbReference type="NCBI Taxonomy" id="48"/>
    <lineage>
        <taxon>Bacteria</taxon>
        <taxon>Pseudomonadati</taxon>
        <taxon>Myxococcota</taxon>
        <taxon>Myxococcia</taxon>
        <taxon>Myxococcales</taxon>
        <taxon>Cystobacterineae</taxon>
        <taxon>Archangiaceae</taxon>
        <taxon>Archangium</taxon>
    </lineage>
</organism>
<keyword evidence="3 7" id="KW-0418">Kinase</keyword>
<dbReference type="PANTHER" id="PTHR43289:SF6">
    <property type="entry name" value="SERINE_THREONINE-PROTEIN KINASE NEKL-3"/>
    <property type="match status" value="1"/>
</dbReference>
<dbReference type="GO" id="GO:0005524">
    <property type="term" value="F:ATP binding"/>
    <property type="evidence" value="ECO:0007669"/>
    <property type="project" value="UniProtKB-UniRule"/>
</dbReference>
<dbReference type="GO" id="GO:0004674">
    <property type="term" value="F:protein serine/threonine kinase activity"/>
    <property type="evidence" value="ECO:0007669"/>
    <property type="project" value="UniProtKB-KW"/>
</dbReference>
<dbReference type="PROSITE" id="PS50011">
    <property type="entry name" value="PROTEIN_KINASE_DOM"/>
    <property type="match status" value="1"/>
</dbReference>
<evidence type="ECO:0000256" key="2">
    <source>
        <dbReference type="ARBA" id="ARBA00022741"/>
    </source>
</evidence>
<dbReference type="InterPro" id="IPR017441">
    <property type="entry name" value="Protein_kinase_ATP_BS"/>
</dbReference>
<dbReference type="SUPFAM" id="SSF56112">
    <property type="entry name" value="Protein kinase-like (PK-like)"/>
    <property type="match status" value="1"/>
</dbReference>
<dbReference type="InterPro" id="IPR011009">
    <property type="entry name" value="Kinase-like_dom_sf"/>
</dbReference>
<reference evidence="7 8" key="1">
    <citation type="submission" date="2017-08" db="EMBL/GenBank/DDBJ databases">
        <title>Infants hospitalized years apart are colonized by the same room-sourced microbial strains.</title>
        <authorList>
            <person name="Brooks B."/>
            <person name="Olm M.R."/>
            <person name="Firek B.A."/>
            <person name="Baker R."/>
            <person name="Thomas B.C."/>
            <person name="Morowitz M.J."/>
            <person name="Banfield J.F."/>
        </authorList>
    </citation>
    <scope>NUCLEOTIDE SEQUENCE [LARGE SCALE GENOMIC DNA]</scope>
    <source>
        <strain evidence="7">S2_003_000_R2_14</strain>
    </source>
</reference>
<dbReference type="PROSITE" id="PS00107">
    <property type="entry name" value="PROTEIN_KINASE_ATP"/>
    <property type="match status" value="1"/>
</dbReference>
<evidence type="ECO:0000313" key="7">
    <source>
        <dbReference type="EMBL" id="PZR16092.1"/>
    </source>
</evidence>
<dbReference type="InterPro" id="IPR000719">
    <property type="entry name" value="Prot_kinase_dom"/>
</dbReference>
<protein>
    <submittedName>
        <fullName evidence="7">Serine/threonine protein kinase</fullName>
    </submittedName>
</protein>
<evidence type="ECO:0000313" key="8">
    <source>
        <dbReference type="Proteomes" id="UP000249061"/>
    </source>
</evidence>
<dbReference type="PANTHER" id="PTHR43289">
    <property type="entry name" value="MITOGEN-ACTIVATED PROTEIN KINASE KINASE KINASE 20-RELATED"/>
    <property type="match status" value="1"/>
</dbReference>
<dbReference type="AlphaFoldDB" id="A0A2W5TN51"/>
<name>A0A2W5TN51_9BACT</name>
<dbReference type="Gene3D" id="3.30.200.20">
    <property type="entry name" value="Phosphorylase Kinase, domain 1"/>
    <property type="match status" value="1"/>
</dbReference>
<dbReference type="SMART" id="SM00220">
    <property type="entry name" value="S_TKc"/>
    <property type="match status" value="1"/>
</dbReference>
<feature type="binding site" evidence="5">
    <location>
        <position position="40"/>
    </location>
    <ligand>
        <name>ATP</name>
        <dbReference type="ChEBI" id="CHEBI:30616"/>
    </ligand>
</feature>
<dbReference type="EMBL" id="QFQP01000004">
    <property type="protein sequence ID" value="PZR16092.1"/>
    <property type="molecule type" value="Genomic_DNA"/>
</dbReference>
<gene>
    <name evidence="7" type="ORF">DI536_07300</name>
</gene>
<proteinExistence type="predicted"/>
<keyword evidence="1" id="KW-0808">Transferase</keyword>
<evidence type="ECO:0000256" key="5">
    <source>
        <dbReference type="PROSITE-ProRule" id="PRU10141"/>
    </source>
</evidence>
<comment type="caution">
    <text evidence="7">The sequence shown here is derived from an EMBL/GenBank/DDBJ whole genome shotgun (WGS) entry which is preliminary data.</text>
</comment>
<accession>A0A2W5TN51</accession>
<keyword evidence="4 5" id="KW-0067">ATP-binding</keyword>
<evidence type="ECO:0000259" key="6">
    <source>
        <dbReference type="PROSITE" id="PS50011"/>
    </source>
</evidence>
<feature type="domain" description="Protein kinase" evidence="6">
    <location>
        <begin position="11"/>
        <end position="270"/>
    </location>
</feature>
<keyword evidence="7" id="KW-0723">Serine/threonine-protein kinase</keyword>
<sequence length="600" mass="66097">MSLVGRHIGRYRILEQLGQGGMSVVYKGLDTTLDREVAVKVLHPHLSGRLESRKRLEREAKAVARLHHPNILEVFDYSAESGDEAFLVTELVRGKTLREFVNDEALQPPEIAAMVMHELSSALAHAHEAGILHRDLKPENVMVREDGVLKLMDFGIAKILDRDEKMTMTGALVGSPAHMAPEIIEGEEAGAEADVFSLGTMLYLFATGKLPFSAPNTTATLKKILDCVYDDPRQLVPTVSDDLAEIIIGCLQRQPSARFPNAGKLRDALAESLNSIGLTRPNEELQKFFLDPRGYRKELTGRITGSLLARAEKLIADKKSARAMSALNQVLAHDPSNTRATELLNQMRSRKLREARVKKLQKLALASGILFIVAMSVAQGVRVALRPRPFTPTYAFGPTDVTLTNVTWPQPPRVIFNEQPERPTIETPPPPSVKPTFVITPNVRVPKTNDQIEVAAIVRPFGYLQVDDSPRSAEALARHVLKLTPGKHRFTVTCDLCESTGRSVTVDVRSSDEIPLIAPLKPSLVSFQGWPDDARVRVGNVEKSVKESQSTPFSITTPPQGNPEMRHRVQFSITQSGAVIDEGTRFVAPGRPLVIERGAP</sequence>
<evidence type="ECO:0000256" key="1">
    <source>
        <dbReference type="ARBA" id="ARBA00022679"/>
    </source>
</evidence>
<dbReference type="Pfam" id="PF00069">
    <property type="entry name" value="Pkinase"/>
    <property type="match status" value="1"/>
</dbReference>
<dbReference type="CDD" id="cd14014">
    <property type="entry name" value="STKc_PknB_like"/>
    <property type="match status" value="1"/>
</dbReference>
<evidence type="ECO:0000256" key="4">
    <source>
        <dbReference type="ARBA" id="ARBA00022840"/>
    </source>
</evidence>
<keyword evidence="2 5" id="KW-0547">Nucleotide-binding</keyword>
<evidence type="ECO:0000256" key="3">
    <source>
        <dbReference type="ARBA" id="ARBA00022777"/>
    </source>
</evidence>
<dbReference type="InterPro" id="IPR008271">
    <property type="entry name" value="Ser/Thr_kinase_AS"/>
</dbReference>
<dbReference type="Proteomes" id="UP000249061">
    <property type="component" value="Unassembled WGS sequence"/>
</dbReference>